<accession>A0ABR7LCQ1</accession>
<protein>
    <submittedName>
        <fullName evidence="2">Uncharacterized protein</fullName>
    </submittedName>
</protein>
<keyword evidence="1" id="KW-0812">Transmembrane</keyword>
<evidence type="ECO:0000313" key="3">
    <source>
        <dbReference type="Proteomes" id="UP000734823"/>
    </source>
</evidence>
<keyword evidence="3" id="KW-1185">Reference proteome</keyword>
<gene>
    <name evidence="2" type="ORF">GPZ80_23700</name>
</gene>
<dbReference type="RefSeq" id="WP_187223255.1">
    <property type="nucleotide sequence ID" value="NZ_JABVED010000014.1"/>
</dbReference>
<evidence type="ECO:0000313" key="2">
    <source>
        <dbReference type="EMBL" id="MBC6450169.1"/>
    </source>
</evidence>
<sequence length="76" mass="7478">MSHDQTAFSSHDDQVDAPVGKLRLLPSVTFGVRAAALSGIALPIAMLAAGAAAGPMALADSGAMVMGTTCCPPVAP</sequence>
<feature type="transmembrane region" description="Helical" evidence="1">
    <location>
        <begin position="34"/>
        <end position="58"/>
    </location>
</feature>
<proteinExistence type="predicted"/>
<comment type="caution">
    <text evidence="2">The sequence shown here is derived from an EMBL/GenBank/DDBJ whole genome shotgun (WGS) entry which is preliminary data.</text>
</comment>
<keyword evidence="1" id="KW-1133">Transmembrane helix</keyword>
<dbReference type="Proteomes" id="UP000734823">
    <property type="component" value="Unassembled WGS sequence"/>
</dbReference>
<organism evidence="2 3">
    <name type="scientific">Actinokineospora xionganensis</name>
    <dbReference type="NCBI Taxonomy" id="2684470"/>
    <lineage>
        <taxon>Bacteria</taxon>
        <taxon>Bacillati</taxon>
        <taxon>Actinomycetota</taxon>
        <taxon>Actinomycetes</taxon>
        <taxon>Pseudonocardiales</taxon>
        <taxon>Pseudonocardiaceae</taxon>
        <taxon>Actinokineospora</taxon>
    </lineage>
</organism>
<dbReference type="EMBL" id="JABVED010000014">
    <property type="protein sequence ID" value="MBC6450169.1"/>
    <property type="molecule type" value="Genomic_DNA"/>
</dbReference>
<name>A0ABR7LCQ1_9PSEU</name>
<keyword evidence="1" id="KW-0472">Membrane</keyword>
<evidence type="ECO:0000256" key="1">
    <source>
        <dbReference type="SAM" id="Phobius"/>
    </source>
</evidence>
<reference evidence="2 3" key="1">
    <citation type="submission" date="2020-06" db="EMBL/GenBank/DDBJ databases">
        <title>Actinokineospora xiongansis sp. nov., isolated from soil of Baiyangdian.</title>
        <authorList>
            <person name="Zhang X."/>
        </authorList>
    </citation>
    <scope>NUCLEOTIDE SEQUENCE [LARGE SCALE GENOMIC DNA]</scope>
    <source>
        <strain evidence="2 3">HBU206404</strain>
    </source>
</reference>